<dbReference type="PANTHER" id="PTHR21496:SF0">
    <property type="entry name" value="RIESKE DOMAIN-CONTAINING PROTEIN"/>
    <property type="match status" value="1"/>
</dbReference>
<name>H2C9J3_9CREN</name>
<dbReference type="Gene3D" id="2.102.10.10">
    <property type="entry name" value="Rieske [2Fe-2S] iron-sulphur domain"/>
    <property type="match status" value="1"/>
</dbReference>
<dbReference type="GO" id="GO:0046872">
    <property type="term" value="F:metal ion binding"/>
    <property type="evidence" value="ECO:0007669"/>
    <property type="project" value="UniProtKB-KW"/>
</dbReference>
<organism evidence="7 8">
    <name type="scientific">Metallosphaera yellowstonensis MK1</name>
    <dbReference type="NCBI Taxonomy" id="671065"/>
    <lineage>
        <taxon>Archaea</taxon>
        <taxon>Thermoproteota</taxon>
        <taxon>Thermoprotei</taxon>
        <taxon>Sulfolobales</taxon>
        <taxon>Sulfolobaceae</taxon>
        <taxon>Metallosphaera</taxon>
    </lineage>
</organism>
<evidence type="ECO:0000313" key="8">
    <source>
        <dbReference type="Proteomes" id="UP000003980"/>
    </source>
</evidence>
<dbReference type="Proteomes" id="UP000003980">
    <property type="component" value="Unassembled WGS sequence"/>
</dbReference>
<keyword evidence="8" id="KW-1185">Reference proteome</keyword>
<dbReference type="PANTHER" id="PTHR21496">
    <property type="entry name" value="FERREDOXIN-RELATED"/>
    <property type="match status" value="1"/>
</dbReference>
<evidence type="ECO:0000256" key="3">
    <source>
        <dbReference type="ARBA" id="ARBA00023004"/>
    </source>
</evidence>
<evidence type="ECO:0000259" key="6">
    <source>
        <dbReference type="PROSITE" id="PS51296"/>
    </source>
</evidence>
<dbReference type="GO" id="GO:0051537">
    <property type="term" value="F:2 iron, 2 sulfur cluster binding"/>
    <property type="evidence" value="ECO:0007669"/>
    <property type="project" value="UniProtKB-KW"/>
</dbReference>
<dbReference type="InterPro" id="IPR017941">
    <property type="entry name" value="Rieske_2Fe-2S"/>
</dbReference>
<keyword evidence="3" id="KW-0408">Iron</keyword>
<evidence type="ECO:0000256" key="5">
    <source>
        <dbReference type="ARBA" id="ARBA00034078"/>
    </source>
</evidence>
<keyword evidence="7" id="KW-0560">Oxidoreductase</keyword>
<dbReference type="eggNOG" id="arCOG02853">
    <property type="taxonomic scope" value="Archaea"/>
</dbReference>
<comment type="cofactor">
    <cofactor evidence="5">
        <name>[2Fe-2S] cluster</name>
        <dbReference type="ChEBI" id="CHEBI:190135"/>
    </cofactor>
</comment>
<evidence type="ECO:0000256" key="4">
    <source>
        <dbReference type="ARBA" id="ARBA00023014"/>
    </source>
</evidence>
<keyword evidence="2" id="KW-0479">Metal-binding</keyword>
<dbReference type="InterPro" id="IPR036922">
    <property type="entry name" value="Rieske_2Fe-2S_sf"/>
</dbReference>
<feature type="domain" description="Rieske" evidence="6">
    <location>
        <begin position="29"/>
        <end position="126"/>
    </location>
</feature>
<keyword evidence="7" id="KW-0223">Dioxygenase</keyword>
<dbReference type="CDD" id="cd03467">
    <property type="entry name" value="Rieske"/>
    <property type="match status" value="1"/>
</dbReference>
<gene>
    <name evidence="7" type="ORF">MetMK1DRAFT_00032650</name>
</gene>
<reference evidence="7 8" key="1">
    <citation type="submission" date="2012-01" db="EMBL/GenBank/DDBJ databases">
        <title>Improved High-Quality Draft sequence of Metallosphaera yellowstonensis MK1.</title>
        <authorList>
            <consortium name="US DOE Joint Genome Institute"/>
            <person name="Lucas S."/>
            <person name="Han J."/>
            <person name="Cheng J.-F."/>
            <person name="Goodwin L."/>
            <person name="Pitluck S."/>
            <person name="Peters L."/>
            <person name="Teshima H."/>
            <person name="Detter J.C."/>
            <person name="Han C."/>
            <person name="Tapia R."/>
            <person name="Land M."/>
            <person name="Hauser L."/>
            <person name="Kyrpides N."/>
            <person name="Kozubal M."/>
            <person name="Macur R.E."/>
            <person name="Jay Z."/>
            <person name="Inskeep W."/>
            <person name="Woyke T."/>
        </authorList>
    </citation>
    <scope>NUCLEOTIDE SEQUENCE [LARGE SCALE GENOMIC DNA]</scope>
    <source>
        <strain evidence="7 8">MK1</strain>
    </source>
</reference>
<dbReference type="PROSITE" id="PS51296">
    <property type="entry name" value="RIESKE"/>
    <property type="match status" value="1"/>
</dbReference>
<keyword evidence="1" id="KW-0001">2Fe-2S</keyword>
<dbReference type="SUPFAM" id="SSF50022">
    <property type="entry name" value="ISP domain"/>
    <property type="match status" value="1"/>
</dbReference>
<keyword evidence="4" id="KW-0411">Iron-sulfur</keyword>
<proteinExistence type="predicted"/>
<protein>
    <submittedName>
        <fullName evidence="7">Ferredoxin subunit of nitrite reductase and ring-hydroxylating dioxygenase</fullName>
    </submittedName>
</protein>
<accession>H2C9J3</accession>
<dbReference type="STRING" id="671065.MetMK1DRAFT_00032650"/>
<dbReference type="Pfam" id="PF00355">
    <property type="entry name" value="Rieske"/>
    <property type="match status" value="1"/>
</dbReference>
<dbReference type="GO" id="GO:0051213">
    <property type="term" value="F:dioxygenase activity"/>
    <property type="evidence" value="ECO:0007669"/>
    <property type="project" value="UniProtKB-KW"/>
</dbReference>
<evidence type="ECO:0000313" key="7">
    <source>
        <dbReference type="EMBL" id="EHP68819.1"/>
    </source>
</evidence>
<dbReference type="AlphaFoldDB" id="H2C9J3"/>
<sequence length="127" mass="14399">MPWYKRIINQIITADQLFHFYIPVSGLKSVIVDRPEMRVGEKKKVLIGDKEILLFYLGGDRYLAFDSKCPHLGCDLSKVGVLIREELVCQCHFSHFSVVDGRPIKGASKRPIRVYPVKVEGGKLILG</sequence>
<evidence type="ECO:0000256" key="2">
    <source>
        <dbReference type="ARBA" id="ARBA00022723"/>
    </source>
</evidence>
<dbReference type="HOGENOM" id="CLU_055690_5_3_2"/>
<dbReference type="EMBL" id="JH597770">
    <property type="protein sequence ID" value="EHP68819.1"/>
    <property type="molecule type" value="Genomic_DNA"/>
</dbReference>
<evidence type="ECO:0000256" key="1">
    <source>
        <dbReference type="ARBA" id="ARBA00022714"/>
    </source>
</evidence>